<dbReference type="PANTHER" id="PTHR40077">
    <property type="entry name" value="MEMBRANE PROTEIN-RELATED"/>
    <property type="match status" value="1"/>
</dbReference>
<keyword evidence="9" id="KW-1185">Reference proteome</keyword>
<accession>I3XUJ4</accession>
<name>I3XUJ4_SULBS</name>
<dbReference type="Proteomes" id="UP000006176">
    <property type="component" value="Chromosome"/>
</dbReference>
<dbReference type="OrthoDB" id="1121311at2"/>
<organism evidence="8 9">
    <name type="scientific">Sulfurospirillum barnesii (strain ATCC 700032 / DSM 10660 / SES-3)</name>
    <dbReference type="NCBI Taxonomy" id="760154"/>
    <lineage>
        <taxon>Bacteria</taxon>
        <taxon>Pseudomonadati</taxon>
        <taxon>Campylobacterota</taxon>
        <taxon>Epsilonproteobacteria</taxon>
        <taxon>Campylobacterales</taxon>
        <taxon>Sulfurospirillaceae</taxon>
        <taxon>Sulfurospirillum</taxon>
    </lineage>
</organism>
<evidence type="ECO:0000256" key="6">
    <source>
        <dbReference type="SAM" id="Phobius"/>
    </source>
</evidence>
<evidence type="ECO:0000256" key="2">
    <source>
        <dbReference type="ARBA" id="ARBA00022475"/>
    </source>
</evidence>
<feature type="domain" description="DUF3817" evidence="7">
    <location>
        <begin position="6"/>
        <end position="93"/>
    </location>
</feature>
<dbReference type="RefSeq" id="WP_014768499.1">
    <property type="nucleotide sequence ID" value="NC_018002.1"/>
</dbReference>
<keyword evidence="2" id="KW-1003">Cell membrane</keyword>
<feature type="transmembrane region" description="Helical" evidence="6">
    <location>
        <begin position="12"/>
        <end position="33"/>
    </location>
</feature>
<keyword evidence="4 6" id="KW-1133">Transmembrane helix</keyword>
<evidence type="ECO:0000313" key="8">
    <source>
        <dbReference type="EMBL" id="AFL67618.1"/>
    </source>
</evidence>
<evidence type="ECO:0000256" key="4">
    <source>
        <dbReference type="ARBA" id="ARBA00022989"/>
    </source>
</evidence>
<dbReference type="PANTHER" id="PTHR40077:SF1">
    <property type="entry name" value="MEMBRANE PROTEIN"/>
    <property type="match status" value="1"/>
</dbReference>
<evidence type="ECO:0000256" key="1">
    <source>
        <dbReference type="ARBA" id="ARBA00004651"/>
    </source>
</evidence>
<feature type="transmembrane region" description="Helical" evidence="6">
    <location>
        <begin position="39"/>
        <end position="59"/>
    </location>
</feature>
<keyword evidence="5 6" id="KW-0472">Membrane</keyword>
<dbReference type="HOGENOM" id="CLU_120964_3_3_7"/>
<dbReference type="KEGG" id="sba:Sulba_0292"/>
<dbReference type="Pfam" id="PF12823">
    <property type="entry name" value="DUF3817"/>
    <property type="match status" value="1"/>
</dbReference>
<dbReference type="STRING" id="760154.Sulba_0292"/>
<dbReference type="EMBL" id="CP003333">
    <property type="protein sequence ID" value="AFL67618.1"/>
    <property type="molecule type" value="Genomic_DNA"/>
</dbReference>
<protein>
    <submittedName>
        <fullName evidence="8">Integral membrane protein</fullName>
    </submittedName>
</protein>
<feature type="transmembrane region" description="Helical" evidence="6">
    <location>
        <begin position="71"/>
        <end position="88"/>
    </location>
</feature>
<evidence type="ECO:0000256" key="5">
    <source>
        <dbReference type="ARBA" id="ARBA00023136"/>
    </source>
</evidence>
<dbReference type="InterPro" id="IPR023845">
    <property type="entry name" value="DUF3817_TM"/>
</dbReference>
<reference evidence="8 9" key="1">
    <citation type="submission" date="2012-06" db="EMBL/GenBank/DDBJ databases">
        <title>Complete sequence of Sulfurospirillum barnesii SES-3.</title>
        <authorList>
            <consortium name="US DOE Joint Genome Institute"/>
            <person name="Lucas S."/>
            <person name="Han J."/>
            <person name="Lapidus A."/>
            <person name="Cheng J.-F."/>
            <person name="Goodwin L."/>
            <person name="Pitluck S."/>
            <person name="Peters L."/>
            <person name="Ovchinnikova G."/>
            <person name="Lu M."/>
            <person name="Detter J.C."/>
            <person name="Han C."/>
            <person name="Tapia R."/>
            <person name="Land M."/>
            <person name="Hauser L."/>
            <person name="Kyrpides N."/>
            <person name="Ivanova N."/>
            <person name="Pagani I."/>
            <person name="Stolz J."/>
            <person name="Arkin A."/>
            <person name="Dehal P."/>
            <person name="Oremland R."/>
            <person name="Saltikov C."/>
            <person name="Basu P."/>
            <person name="Hollibaugh J."/>
            <person name="Newman D."/>
            <person name="Stolyar S."/>
            <person name="Hazen T."/>
            <person name="Woyke T."/>
        </authorList>
    </citation>
    <scope>NUCLEOTIDE SEQUENCE [LARGE SCALE GENOMIC DNA]</scope>
    <source>
        <strain evidence="9">ATCC 700032 / DSM 10660 / SES-3</strain>
    </source>
</reference>
<comment type="subcellular location">
    <subcellularLocation>
        <location evidence="1">Cell membrane</location>
        <topology evidence="1">Multi-pass membrane protein</topology>
    </subcellularLocation>
</comment>
<dbReference type="NCBIfam" id="TIGR03954">
    <property type="entry name" value="integ_memb_HG"/>
    <property type="match status" value="1"/>
</dbReference>
<gene>
    <name evidence="8" type="ordered locus">Sulba_0292</name>
</gene>
<evidence type="ECO:0000259" key="7">
    <source>
        <dbReference type="Pfam" id="PF12823"/>
    </source>
</evidence>
<dbReference type="eggNOG" id="COG2814">
    <property type="taxonomic scope" value="Bacteria"/>
</dbReference>
<dbReference type="GO" id="GO:0005886">
    <property type="term" value="C:plasma membrane"/>
    <property type="evidence" value="ECO:0007669"/>
    <property type="project" value="UniProtKB-SubCell"/>
</dbReference>
<evidence type="ECO:0000256" key="3">
    <source>
        <dbReference type="ARBA" id="ARBA00022692"/>
    </source>
</evidence>
<proteinExistence type="predicted"/>
<dbReference type="PATRIC" id="fig|760154.4.peg.290"/>
<evidence type="ECO:0000313" key="9">
    <source>
        <dbReference type="Proteomes" id="UP000006176"/>
    </source>
</evidence>
<dbReference type="AlphaFoldDB" id="I3XUJ4"/>
<sequence>MLGNSLTRLRLFSAMDGLSFLLLIGIAMPLKYIAGDPTFVRYIGMTHGVLFVLFVASLFHASVRYQWALKFSLFCFACSLIPFAPFWLDTKLKHLRNEKSAVV</sequence>
<keyword evidence="3 6" id="KW-0812">Transmembrane</keyword>